<gene>
    <name evidence="1" type="ORF">BDV28DRAFT_148139</name>
</gene>
<dbReference type="InterPro" id="IPR022085">
    <property type="entry name" value="OpdG"/>
</dbReference>
<dbReference type="PANTHER" id="PTHR38797">
    <property type="entry name" value="NUCLEAR PORE COMPLEX PROTEIN NUP85-RELATED"/>
    <property type="match status" value="1"/>
</dbReference>
<name>A0A5N6Z6W3_9EURO</name>
<dbReference type="OrthoDB" id="3350591at2759"/>
<sequence>MASLTLSSRIESPSGQTNQIFAILNEYLQPSSSTIPSVAAQSIHGLATPLLADAESLEEFLWEFWVVFINVTKQIPCESPSQQRSVELVKALIKIPPTTIQIWGNDTRLWIDLPLLGPEMREAWNEVPTANEAAQSGEKVKDWVNLNSFVARLLALDAQQWTTLAVWALRDALEEESSGPKLDCNLTVAREWFKHSGLVLRQQTMAMENKEDRSLAGGSLYQGPAKLCSERWNFWKERLDQIGGRGGEAGQIASVAKEAMDQAERN</sequence>
<evidence type="ECO:0000313" key="2">
    <source>
        <dbReference type="Proteomes" id="UP000327118"/>
    </source>
</evidence>
<dbReference type="Pfam" id="PF12311">
    <property type="entry name" value="DUF3632"/>
    <property type="match status" value="1"/>
</dbReference>
<organism evidence="1 2">
    <name type="scientific">Aspergillus coremiiformis</name>
    <dbReference type="NCBI Taxonomy" id="138285"/>
    <lineage>
        <taxon>Eukaryota</taxon>
        <taxon>Fungi</taxon>
        <taxon>Dikarya</taxon>
        <taxon>Ascomycota</taxon>
        <taxon>Pezizomycotina</taxon>
        <taxon>Eurotiomycetes</taxon>
        <taxon>Eurotiomycetidae</taxon>
        <taxon>Eurotiales</taxon>
        <taxon>Aspergillaceae</taxon>
        <taxon>Aspergillus</taxon>
        <taxon>Aspergillus subgen. Circumdati</taxon>
    </lineage>
</organism>
<reference evidence="2" key="1">
    <citation type="submission" date="2019-04" db="EMBL/GenBank/DDBJ databases">
        <title>Friends and foes A comparative genomics studyof 23 Aspergillus species from section Flavi.</title>
        <authorList>
            <consortium name="DOE Joint Genome Institute"/>
            <person name="Kjaerbolling I."/>
            <person name="Vesth T."/>
            <person name="Frisvad J.C."/>
            <person name="Nybo J.L."/>
            <person name="Theobald S."/>
            <person name="Kildgaard S."/>
            <person name="Isbrandt T."/>
            <person name="Kuo A."/>
            <person name="Sato A."/>
            <person name="Lyhne E.K."/>
            <person name="Kogle M.E."/>
            <person name="Wiebenga A."/>
            <person name="Kun R.S."/>
            <person name="Lubbers R.J."/>
            <person name="Makela M.R."/>
            <person name="Barry K."/>
            <person name="Chovatia M."/>
            <person name="Clum A."/>
            <person name="Daum C."/>
            <person name="Haridas S."/>
            <person name="He G."/>
            <person name="LaButti K."/>
            <person name="Lipzen A."/>
            <person name="Mondo S."/>
            <person name="Riley R."/>
            <person name="Salamov A."/>
            <person name="Simmons B.A."/>
            <person name="Magnuson J.K."/>
            <person name="Henrissat B."/>
            <person name="Mortensen U.H."/>
            <person name="Larsen T.O."/>
            <person name="Devries R.P."/>
            <person name="Grigoriev I.V."/>
            <person name="Machida M."/>
            <person name="Baker S.E."/>
            <person name="Andersen M.R."/>
        </authorList>
    </citation>
    <scope>NUCLEOTIDE SEQUENCE [LARGE SCALE GENOMIC DNA]</scope>
    <source>
        <strain evidence="2">CBS 553.77</strain>
    </source>
</reference>
<dbReference type="InterPro" id="IPR053204">
    <property type="entry name" value="Oxopyrrolidines_Biosynth-assoc"/>
</dbReference>
<dbReference type="PANTHER" id="PTHR38797:SF4">
    <property type="entry name" value="NUCLEAR PORE COMPLEX PROTEIN NUP85"/>
    <property type="match status" value="1"/>
</dbReference>
<protein>
    <submittedName>
        <fullName evidence="1">Uncharacterized protein</fullName>
    </submittedName>
</protein>
<proteinExistence type="predicted"/>
<evidence type="ECO:0000313" key="1">
    <source>
        <dbReference type="EMBL" id="KAE8353402.1"/>
    </source>
</evidence>
<keyword evidence="2" id="KW-1185">Reference proteome</keyword>
<dbReference type="EMBL" id="ML739099">
    <property type="protein sequence ID" value="KAE8353402.1"/>
    <property type="molecule type" value="Genomic_DNA"/>
</dbReference>
<accession>A0A5N6Z6W3</accession>
<dbReference type="Proteomes" id="UP000327118">
    <property type="component" value="Unassembled WGS sequence"/>
</dbReference>
<dbReference type="AlphaFoldDB" id="A0A5N6Z6W3"/>